<keyword evidence="2" id="KW-1185">Reference proteome</keyword>
<gene>
    <name evidence="1" type="ORF">QTG54_000397</name>
</gene>
<dbReference type="EMBL" id="JATAAI010000001">
    <property type="protein sequence ID" value="KAK1748458.1"/>
    <property type="molecule type" value="Genomic_DNA"/>
</dbReference>
<comment type="caution">
    <text evidence="1">The sequence shown here is derived from an EMBL/GenBank/DDBJ whole genome shotgun (WGS) entry which is preliminary data.</text>
</comment>
<accession>A0AAD8YM17</accession>
<evidence type="ECO:0000313" key="2">
    <source>
        <dbReference type="Proteomes" id="UP001224775"/>
    </source>
</evidence>
<organism evidence="1 2">
    <name type="scientific">Skeletonema marinoi</name>
    <dbReference type="NCBI Taxonomy" id="267567"/>
    <lineage>
        <taxon>Eukaryota</taxon>
        <taxon>Sar</taxon>
        <taxon>Stramenopiles</taxon>
        <taxon>Ochrophyta</taxon>
        <taxon>Bacillariophyta</taxon>
        <taxon>Coscinodiscophyceae</taxon>
        <taxon>Thalassiosirophycidae</taxon>
        <taxon>Thalassiosirales</taxon>
        <taxon>Skeletonemataceae</taxon>
        <taxon>Skeletonema</taxon>
        <taxon>Skeletonema marinoi-dohrnii complex</taxon>
    </lineage>
</organism>
<dbReference type="AlphaFoldDB" id="A0AAD8YM17"/>
<dbReference type="Proteomes" id="UP001224775">
    <property type="component" value="Unassembled WGS sequence"/>
</dbReference>
<evidence type="ECO:0000313" key="1">
    <source>
        <dbReference type="EMBL" id="KAK1748458.1"/>
    </source>
</evidence>
<name>A0AAD8YM17_9STRA</name>
<reference evidence="1" key="1">
    <citation type="submission" date="2023-06" db="EMBL/GenBank/DDBJ databases">
        <title>Survivors Of The Sea: Transcriptome response of Skeletonema marinoi to long-term dormancy.</title>
        <authorList>
            <person name="Pinder M.I.M."/>
            <person name="Kourtchenko O."/>
            <person name="Robertson E.K."/>
            <person name="Larsson T."/>
            <person name="Maumus F."/>
            <person name="Osuna-Cruz C.M."/>
            <person name="Vancaester E."/>
            <person name="Stenow R."/>
            <person name="Vandepoele K."/>
            <person name="Ploug H."/>
            <person name="Bruchert V."/>
            <person name="Godhe A."/>
            <person name="Topel M."/>
        </authorList>
    </citation>
    <scope>NUCLEOTIDE SEQUENCE</scope>
    <source>
        <strain evidence="1">R05AC</strain>
    </source>
</reference>
<sequence length="79" mass="8575">MSSESNNTWSFPVRLLSSVAVVGRDNEPIYLHGSLSDSIFSSPTAPSSPSTGNTNITNGMLMKHLPLHLLKNGLDYLEE</sequence>
<proteinExistence type="predicted"/>
<protein>
    <submittedName>
        <fullName evidence="1">Uncharacterized protein</fullName>
    </submittedName>
</protein>